<keyword evidence="1" id="KW-0808">Transferase</keyword>
<reference evidence="1" key="1">
    <citation type="journal article" date="2020" name="mSystems">
        <title>Genome- and Community-Level Interaction Insights into Carbon Utilization and Element Cycling Functions of Hydrothermarchaeota in Hydrothermal Sediment.</title>
        <authorList>
            <person name="Zhou Z."/>
            <person name="Liu Y."/>
            <person name="Xu W."/>
            <person name="Pan J."/>
            <person name="Luo Z.H."/>
            <person name="Li M."/>
        </authorList>
    </citation>
    <scope>NUCLEOTIDE SEQUENCE [LARGE SCALE GENOMIC DNA]</scope>
    <source>
        <strain evidence="1">SpSt-769</strain>
    </source>
</reference>
<organism evidence="1">
    <name type="scientific">Desulfomonile tiedjei</name>
    <dbReference type="NCBI Taxonomy" id="2358"/>
    <lineage>
        <taxon>Bacteria</taxon>
        <taxon>Pseudomonadati</taxon>
        <taxon>Thermodesulfobacteriota</taxon>
        <taxon>Desulfomonilia</taxon>
        <taxon>Desulfomonilales</taxon>
        <taxon>Desulfomonilaceae</taxon>
        <taxon>Desulfomonile</taxon>
    </lineage>
</organism>
<accession>A0A7C4ATP9</accession>
<dbReference type="AlphaFoldDB" id="A0A7C4ATP9"/>
<evidence type="ECO:0000313" key="1">
    <source>
        <dbReference type="EMBL" id="HGH62143.1"/>
    </source>
</evidence>
<comment type="caution">
    <text evidence="1">The sequence shown here is derived from an EMBL/GenBank/DDBJ whole genome shotgun (WGS) entry which is preliminary data.</text>
</comment>
<gene>
    <name evidence="1" type="ORF">ENV54_12690</name>
</gene>
<proteinExistence type="predicted"/>
<dbReference type="Gene3D" id="3.40.50.150">
    <property type="entry name" value="Vaccinia Virus protein VP39"/>
    <property type="match status" value="1"/>
</dbReference>
<dbReference type="InterPro" id="IPR029063">
    <property type="entry name" value="SAM-dependent_MTases_sf"/>
</dbReference>
<name>A0A7C4ATP9_9BACT</name>
<dbReference type="Pfam" id="PF13489">
    <property type="entry name" value="Methyltransf_23"/>
    <property type="match status" value="1"/>
</dbReference>
<dbReference type="GO" id="GO:0032259">
    <property type="term" value="P:methylation"/>
    <property type="evidence" value="ECO:0007669"/>
    <property type="project" value="UniProtKB-KW"/>
</dbReference>
<dbReference type="SUPFAM" id="SSF53335">
    <property type="entry name" value="S-adenosyl-L-methionine-dependent methyltransferases"/>
    <property type="match status" value="1"/>
</dbReference>
<dbReference type="CDD" id="cd02440">
    <property type="entry name" value="AdoMet_MTases"/>
    <property type="match status" value="1"/>
</dbReference>
<dbReference type="EMBL" id="DTGT01000412">
    <property type="protein sequence ID" value="HGH62143.1"/>
    <property type="molecule type" value="Genomic_DNA"/>
</dbReference>
<sequence length="279" mass="31716">MQEHGYIGRRCDLCDSDANRLLFVKEGYRHVRCARCGLVFVNPISKNHLEGQLSGGTALMGEERLSSSQLSRINRELKKIETFRQNNTFLEIGPGRGWFARSAKNAGWETWVVEVNKAAADALGSLGLDKVIHSPIEEVSLPSGFFDTARLWDVIEHLVSPSKALSVIYSSLRPGGVLRLSTTNFASLSRWINGQDWVYLNGADHIVLFEPATITALLRKVGFNDIQIHTRSFNMRRKRYHPEQELPPRPYILLPFRKFLDEFMRFTPYGHQMIVTAAK</sequence>
<dbReference type="GO" id="GO:0008168">
    <property type="term" value="F:methyltransferase activity"/>
    <property type="evidence" value="ECO:0007669"/>
    <property type="project" value="UniProtKB-KW"/>
</dbReference>
<dbReference type="PANTHER" id="PTHR43861">
    <property type="entry name" value="TRANS-ACONITATE 2-METHYLTRANSFERASE-RELATED"/>
    <property type="match status" value="1"/>
</dbReference>
<keyword evidence="1" id="KW-0489">Methyltransferase</keyword>
<protein>
    <submittedName>
        <fullName evidence="1">Class I SAM-dependent methyltransferase</fullName>
    </submittedName>
</protein>
<dbReference type="PANTHER" id="PTHR43861:SF6">
    <property type="entry name" value="METHYLTRANSFERASE TYPE 11"/>
    <property type="match status" value="1"/>
</dbReference>